<feature type="domain" description="N-acetyltransferase" evidence="1">
    <location>
        <begin position="22"/>
        <end position="168"/>
    </location>
</feature>
<keyword evidence="2" id="KW-1185">Reference proteome</keyword>
<organism evidence="3">
    <name type="scientific">Dissoconium aciculare CBS 342.82</name>
    <dbReference type="NCBI Taxonomy" id="1314786"/>
    <lineage>
        <taxon>Eukaryota</taxon>
        <taxon>Fungi</taxon>
        <taxon>Dikarya</taxon>
        <taxon>Ascomycota</taxon>
        <taxon>Pezizomycotina</taxon>
        <taxon>Dothideomycetes</taxon>
        <taxon>Dothideomycetidae</taxon>
        <taxon>Mycosphaerellales</taxon>
        <taxon>Dissoconiaceae</taxon>
        <taxon>Dissoconium</taxon>
    </lineage>
</organism>
<dbReference type="GO" id="GO:0008999">
    <property type="term" value="F:protein-N-terminal-alanine acetyltransferase activity"/>
    <property type="evidence" value="ECO:0007669"/>
    <property type="project" value="TreeGrafter"/>
</dbReference>
<proteinExistence type="predicted"/>
<protein>
    <submittedName>
        <fullName evidence="3">Acyl-CoA N-acyltransferase</fullName>
    </submittedName>
</protein>
<reference evidence="3" key="1">
    <citation type="submission" date="2020-01" db="EMBL/GenBank/DDBJ databases">
        <authorList>
            <consortium name="DOE Joint Genome Institute"/>
            <person name="Haridas S."/>
            <person name="Albert R."/>
            <person name="Binder M."/>
            <person name="Bloem J."/>
            <person name="Labutti K."/>
            <person name="Salamov A."/>
            <person name="Andreopoulos B."/>
            <person name="Baker S.E."/>
            <person name="Barry K."/>
            <person name="Bills G."/>
            <person name="Bluhm B.H."/>
            <person name="Cannon C."/>
            <person name="Castanera R."/>
            <person name="Culley D.E."/>
            <person name="Daum C."/>
            <person name="Ezra D."/>
            <person name="Gonzalez J.B."/>
            <person name="Henrissat B."/>
            <person name="Kuo A."/>
            <person name="Liang C."/>
            <person name="Lipzen A."/>
            <person name="Lutzoni F."/>
            <person name="Magnuson J."/>
            <person name="Mondo S."/>
            <person name="Nolan M."/>
            <person name="Ohm R."/>
            <person name="Pangilinan J."/>
            <person name="Park H.-J."/>
            <person name="Ramirez L."/>
            <person name="Alfaro M."/>
            <person name="Sun H."/>
            <person name="Tritt A."/>
            <person name="Yoshinaga Y."/>
            <person name="Zwiers L.-H."/>
            <person name="Turgeon B.G."/>
            <person name="Goodwin S.B."/>
            <person name="Spatafora J.W."/>
            <person name="Crous P.W."/>
            <person name="Grigoriev I.V."/>
        </authorList>
    </citation>
    <scope>NUCLEOTIDE SEQUENCE</scope>
    <source>
        <strain evidence="3">CBS 342.82</strain>
    </source>
</reference>
<dbReference type="Pfam" id="PF13302">
    <property type="entry name" value="Acetyltransf_3"/>
    <property type="match status" value="1"/>
</dbReference>
<sequence length="230" mass="26076">MTTPELAIVCPSDSVPIKGRYVTLEAFREDHAPSLWTHFEPGPVSELFRYIPVPVAKNAKELEALMLSLPSKYGFVLYAIVGDPPARETLGVIGFLDIRPQYRALETGAVIFSPALQRTAAATEAHYLLLRHVLDKDPRSDHEPYSRVAYKCHTLNGKSRRAAERLGYVYEGTFRKHMVVDGRPRSSDWLSIIDDDWPLVKRALEGWLDENNFDADGRQLRTLENIRNSL</sequence>
<dbReference type="PANTHER" id="PTHR43441">
    <property type="entry name" value="RIBOSOMAL-PROTEIN-SERINE ACETYLTRANSFERASE"/>
    <property type="match status" value="1"/>
</dbReference>
<dbReference type="PANTHER" id="PTHR43441:SF2">
    <property type="entry name" value="FAMILY ACETYLTRANSFERASE, PUTATIVE (AFU_ORTHOLOGUE AFUA_7G00850)-RELATED"/>
    <property type="match status" value="1"/>
</dbReference>
<evidence type="ECO:0000313" key="2">
    <source>
        <dbReference type="Proteomes" id="UP000504637"/>
    </source>
</evidence>
<accession>A0A6J3LWI5</accession>
<dbReference type="AlphaFoldDB" id="A0A6J3LWI5"/>
<dbReference type="RefSeq" id="XP_033457049.1">
    <property type="nucleotide sequence ID" value="XM_033601785.1"/>
</dbReference>
<evidence type="ECO:0000313" key="3">
    <source>
        <dbReference type="RefSeq" id="XP_033457049.1"/>
    </source>
</evidence>
<dbReference type="Proteomes" id="UP000504637">
    <property type="component" value="Unplaced"/>
</dbReference>
<dbReference type="InterPro" id="IPR051908">
    <property type="entry name" value="Ribosomal_N-acetyltransferase"/>
</dbReference>
<dbReference type="GO" id="GO:1990189">
    <property type="term" value="F:protein N-terminal-serine acetyltransferase activity"/>
    <property type="evidence" value="ECO:0007669"/>
    <property type="project" value="TreeGrafter"/>
</dbReference>
<reference evidence="3" key="3">
    <citation type="submission" date="2025-08" db="UniProtKB">
        <authorList>
            <consortium name="RefSeq"/>
        </authorList>
    </citation>
    <scope>IDENTIFICATION</scope>
    <source>
        <strain evidence="3">CBS 342.82</strain>
    </source>
</reference>
<evidence type="ECO:0000259" key="1">
    <source>
        <dbReference type="Pfam" id="PF13302"/>
    </source>
</evidence>
<name>A0A6J3LWI5_9PEZI</name>
<dbReference type="OrthoDB" id="41238at2759"/>
<reference evidence="3" key="2">
    <citation type="submission" date="2020-04" db="EMBL/GenBank/DDBJ databases">
        <authorList>
            <consortium name="NCBI Genome Project"/>
        </authorList>
    </citation>
    <scope>NUCLEOTIDE SEQUENCE</scope>
    <source>
        <strain evidence="3">CBS 342.82</strain>
    </source>
</reference>
<dbReference type="InterPro" id="IPR016181">
    <property type="entry name" value="Acyl_CoA_acyltransferase"/>
</dbReference>
<dbReference type="InterPro" id="IPR000182">
    <property type="entry name" value="GNAT_dom"/>
</dbReference>
<dbReference type="GeneID" id="54359585"/>
<dbReference type="SUPFAM" id="SSF55729">
    <property type="entry name" value="Acyl-CoA N-acyltransferases (Nat)"/>
    <property type="match status" value="1"/>
</dbReference>
<dbReference type="Gene3D" id="3.40.630.30">
    <property type="match status" value="1"/>
</dbReference>
<gene>
    <name evidence="3" type="ORF">K489DRAFT_324772</name>
</gene>